<dbReference type="GO" id="GO:0016491">
    <property type="term" value="F:oxidoreductase activity"/>
    <property type="evidence" value="ECO:0007669"/>
    <property type="project" value="UniProtKB-KW"/>
</dbReference>
<organism evidence="6 7">
    <name type="scientific">Candidatus Nitrospira kreftii</name>
    <dbReference type="NCBI Taxonomy" id="2652173"/>
    <lineage>
        <taxon>Bacteria</taxon>
        <taxon>Pseudomonadati</taxon>
        <taxon>Nitrospirota</taxon>
        <taxon>Nitrospiria</taxon>
        <taxon>Nitrospirales</taxon>
        <taxon>Nitrospiraceae</taxon>
        <taxon>Nitrospira</taxon>
    </lineage>
</organism>
<dbReference type="EC" id="1.97.-.-" evidence="6"/>
<dbReference type="Proteomes" id="UP000593737">
    <property type="component" value="Chromosome"/>
</dbReference>
<feature type="domain" description="4Fe-4S ferredoxin-type" evidence="5">
    <location>
        <begin position="72"/>
        <end position="103"/>
    </location>
</feature>
<dbReference type="SUPFAM" id="SSF54862">
    <property type="entry name" value="4Fe-4S ferredoxins"/>
    <property type="match status" value="1"/>
</dbReference>
<evidence type="ECO:0000313" key="6">
    <source>
        <dbReference type="EMBL" id="QPD04563.1"/>
    </source>
</evidence>
<sequence length="240" mass="27321">MTEPKQSSSSVPRSYKWEMAIDLDRCTGCEACVVACHAENNIRISGEQEAAEGRAINWIRIERYWEGEYPDVKVKFMPVLCQQCGDAPCEPVCPVYASYHTPDGLNAQVYNRCIGVRYCGNNCPYTVRQFNWFDPHWDPPLQEQLNPDVTVRQNGIMEKCTFCVQRIREKKELAEKEGRRVRDGEIVPACVQSCPTSALVFGDRNDPGSHVSKLARQDRSFHLLESLGTQPAITYLKRIT</sequence>
<dbReference type="InterPro" id="IPR050954">
    <property type="entry name" value="ET_IronSulfur_Cluster-Binding"/>
</dbReference>
<gene>
    <name evidence="6" type="ORF">Nkreftii_002337</name>
</gene>
<dbReference type="CDD" id="cd10551">
    <property type="entry name" value="PsrB"/>
    <property type="match status" value="1"/>
</dbReference>
<evidence type="ECO:0000256" key="2">
    <source>
        <dbReference type="ARBA" id="ARBA00022723"/>
    </source>
</evidence>
<dbReference type="AlphaFoldDB" id="A0A7S8IZS3"/>
<dbReference type="PROSITE" id="PS51379">
    <property type="entry name" value="4FE4S_FER_2"/>
    <property type="match status" value="2"/>
</dbReference>
<reference evidence="6 7" key="1">
    <citation type="journal article" date="2020" name="ISME J.">
        <title>Enrichment and physiological characterization of a novel comammox Nitrospira indicates ammonium inhibition of complete nitrification.</title>
        <authorList>
            <person name="Sakoula D."/>
            <person name="Koch H."/>
            <person name="Frank J."/>
            <person name="Jetten M.S.M."/>
            <person name="van Kessel M.A.H.J."/>
            <person name="Lucker S."/>
        </authorList>
    </citation>
    <scope>NUCLEOTIDE SEQUENCE [LARGE SCALE GENOMIC DNA]</scope>
    <source>
        <strain evidence="6">Comreactor17</strain>
    </source>
</reference>
<name>A0A7S8IZS3_9BACT</name>
<evidence type="ECO:0000313" key="7">
    <source>
        <dbReference type="Proteomes" id="UP000593737"/>
    </source>
</evidence>
<feature type="domain" description="4Fe-4S ferredoxin-type" evidence="5">
    <location>
        <begin position="17"/>
        <end position="47"/>
    </location>
</feature>
<dbReference type="Pfam" id="PF12838">
    <property type="entry name" value="Fer4_7"/>
    <property type="match status" value="1"/>
</dbReference>
<dbReference type="KEGG" id="nkf:Nkreftii_002337"/>
<keyword evidence="3" id="KW-0408">Iron</keyword>
<accession>A0A7S8IZS3</accession>
<dbReference type="GO" id="GO:0046872">
    <property type="term" value="F:metal ion binding"/>
    <property type="evidence" value="ECO:0007669"/>
    <property type="project" value="UniProtKB-KW"/>
</dbReference>
<evidence type="ECO:0000259" key="5">
    <source>
        <dbReference type="PROSITE" id="PS51379"/>
    </source>
</evidence>
<protein>
    <submittedName>
        <fullName evidence="6">Menaquinone reductase, iron-sulfur cluster-binding subunit</fullName>
        <ecNumber evidence="6">1.97.-.-</ecNumber>
    </submittedName>
</protein>
<proteinExistence type="predicted"/>
<evidence type="ECO:0000256" key="1">
    <source>
        <dbReference type="ARBA" id="ARBA00022485"/>
    </source>
</evidence>
<evidence type="ECO:0000256" key="3">
    <source>
        <dbReference type="ARBA" id="ARBA00023004"/>
    </source>
</evidence>
<dbReference type="Gene3D" id="3.30.70.20">
    <property type="match status" value="2"/>
</dbReference>
<keyword evidence="4" id="KW-0411">Iron-sulfur</keyword>
<dbReference type="InterPro" id="IPR017896">
    <property type="entry name" value="4Fe4S_Fe-S-bd"/>
</dbReference>
<evidence type="ECO:0000256" key="4">
    <source>
        <dbReference type="ARBA" id="ARBA00023014"/>
    </source>
</evidence>
<keyword evidence="2" id="KW-0479">Metal-binding</keyword>
<dbReference type="EMBL" id="CP047423">
    <property type="protein sequence ID" value="QPD04563.1"/>
    <property type="molecule type" value="Genomic_DNA"/>
</dbReference>
<keyword evidence="6" id="KW-0560">Oxidoreductase</keyword>
<dbReference type="GO" id="GO:0051539">
    <property type="term" value="F:4 iron, 4 sulfur cluster binding"/>
    <property type="evidence" value="ECO:0007669"/>
    <property type="project" value="UniProtKB-KW"/>
</dbReference>
<dbReference type="PANTHER" id="PTHR43177">
    <property type="entry name" value="PROTEIN NRFC"/>
    <property type="match status" value="1"/>
</dbReference>
<keyword evidence="1" id="KW-0004">4Fe-4S</keyword>
<dbReference type="PANTHER" id="PTHR43177:SF3">
    <property type="entry name" value="PROTEIN NRFC HOMOLOG"/>
    <property type="match status" value="1"/>
</dbReference>